<keyword evidence="1" id="KW-0812">Transmembrane</keyword>
<feature type="transmembrane region" description="Helical" evidence="1">
    <location>
        <begin position="264"/>
        <end position="284"/>
    </location>
</feature>
<keyword evidence="1" id="KW-0472">Membrane</keyword>
<evidence type="ECO:0000256" key="1">
    <source>
        <dbReference type="SAM" id="Phobius"/>
    </source>
</evidence>
<feature type="transmembrane region" description="Helical" evidence="1">
    <location>
        <begin position="179"/>
        <end position="201"/>
    </location>
</feature>
<feature type="transmembrane region" description="Helical" evidence="1">
    <location>
        <begin position="41"/>
        <end position="61"/>
    </location>
</feature>
<proteinExistence type="predicted"/>
<name>A0A1G2HZP6_9BACT</name>
<feature type="transmembrane region" description="Helical" evidence="1">
    <location>
        <begin position="145"/>
        <end position="167"/>
    </location>
</feature>
<dbReference type="STRING" id="1802206.A3D35_00085"/>
<reference evidence="2 3" key="1">
    <citation type="journal article" date="2016" name="Nat. Commun.">
        <title>Thousands of microbial genomes shed light on interconnected biogeochemical processes in an aquifer system.</title>
        <authorList>
            <person name="Anantharaman K."/>
            <person name="Brown C.T."/>
            <person name="Hug L.A."/>
            <person name="Sharon I."/>
            <person name="Castelle C.J."/>
            <person name="Probst A.J."/>
            <person name="Thomas B.C."/>
            <person name="Singh A."/>
            <person name="Wilkins M.J."/>
            <person name="Karaoz U."/>
            <person name="Brodie E.L."/>
            <person name="Williams K.H."/>
            <person name="Hubbard S.S."/>
            <person name="Banfield J.F."/>
        </authorList>
    </citation>
    <scope>NUCLEOTIDE SEQUENCE [LARGE SCALE GENOMIC DNA]</scope>
</reference>
<organism evidence="2 3">
    <name type="scientific">Candidatus Staskawiczbacteria bacterium RIFCSPHIGHO2_02_FULL_34_9</name>
    <dbReference type="NCBI Taxonomy" id="1802206"/>
    <lineage>
        <taxon>Bacteria</taxon>
        <taxon>Candidatus Staskawicziibacteriota</taxon>
    </lineage>
</organism>
<sequence>MIIPFPYPINFLILTVLNLVGICLALRVYWNNRSINVNKGFSLLILPNLLWIDFYNLAFLTNNSSLSLFFTRLTFSSVFIFFISFYYFFIVWFLGEKGKYLILGRVVVVYEVIFALLCAFTNLVIKDINVGKWGIVPTFSTLGSITFHLPIIILVIIVIERLTVRYFKSTSDNKRKIQYFLLGVYVFVFGNLLIGVILPFFFKIYDYYFVTNYLSVIFLVLTSYAIVKHRLFDIKILVSHILVFAIWVFEFIRTVMSNNAQELLINGSLALLVFIIGILLLRSISKEKELSEKLHQQLAKKTNEMIKKMEDIVRE</sequence>
<feature type="transmembrane region" description="Helical" evidence="1">
    <location>
        <begin position="207"/>
        <end position="227"/>
    </location>
</feature>
<feature type="transmembrane region" description="Helical" evidence="1">
    <location>
        <begin position="106"/>
        <end position="125"/>
    </location>
</feature>
<keyword evidence="1" id="KW-1133">Transmembrane helix</keyword>
<gene>
    <name evidence="2" type="ORF">A3D35_00085</name>
</gene>
<dbReference type="AlphaFoldDB" id="A0A1G2HZP6"/>
<dbReference type="EMBL" id="MHOS01000027">
    <property type="protein sequence ID" value="OGZ67889.1"/>
    <property type="molecule type" value="Genomic_DNA"/>
</dbReference>
<evidence type="ECO:0000313" key="3">
    <source>
        <dbReference type="Proteomes" id="UP000176421"/>
    </source>
</evidence>
<feature type="transmembrane region" description="Helical" evidence="1">
    <location>
        <begin position="73"/>
        <end position="94"/>
    </location>
</feature>
<feature type="transmembrane region" description="Helical" evidence="1">
    <location>
        <begin position="234"/>
        <end position="252"/>
    </location>
</feature>
<dbReference type="Proteomes" id="UP000176421">
    <property type="component" value="Unassembled WGS sequence"/>
</dbReference>
<accession>A0A1G2HZP6</accession>
<feature type="transmembrane region" description="Helical" evidence="1">
    <location>
        <begin position="6"/>
        <end position="29"/>
    </location>
</feature>
<protein>
    <submittedName>
        <fullName evidence="2">Uncharacterized protein</fullName>
    </submittedName>
</protein>
<evidence type="ECO:0000313" key="2">
    <source>
        <dbReference type="EMBL" id="OGZ67889.1"/>
    </source>
</evidence>
<comment type="caution">
    <text evidence="2">The sequence shown here is derived from an EMBL/GenBank/DDBJ whole genome shotgun (WGS) entry which is preliminary data.</text>
</comment>